<sequence>MASIGGTIESSQSQTVENPPGQKECKNGAGLTLGLPHQAGLATLGGGGEGNNDGLSVVAASGGSLEASRDVNGGEKLEPLRGGIPPPLGDPNGPHPISATPWMTETFSHAANARDDVMMLEIAQRRVARRILHQSVLYPRTPDRGHGGVDLIGKFENEYCVDCRGWERSCLWSWQTGPHRGAGWNGRNCNPFRTIHLSHDPLELESNPPSFSSPPVGGLPADPQTLKRAPTDWHVKPPTASQPDDPQRKCPTVAKNSPRRKKKGSDHQSVRLISIPSRVGDFPPAADVADWLARLRVGTLVSVCSGVFYVLIIPSIH</sequence>
<dbReference type="AlphaFoldDB" id="A0AAJ8DZJ4"/>
<dbReference type="RefSeq" id="XP_059601908.1">
    <property type="nucleotide sequence ID" value="XM_059743569.1"/>
</dbReference>
<feature type="region of interest" description="Disordered" evidence="1">
    <location>
        <begin position="1"/>
        <end position="31"/>
    </location>
</feature>
<name>A0AAJ8DZJ4_ASPNG</name>
<organism evidence="2">
    <name type="scientific">Aspergillus niger</name>
    <dbReference type="NCBI Taxonomy" id="5061"/>
    <lineage>
        <taxon>Eukaryota</taxon>
        <taxon>Fungi</taxon>
        <taxon>Dikarya</taxon>
        <taxon>Ascomycota</taxon>
        <taxon>Pezizomycotina</taxon>
        <taxon>Eurotiomycetes</taxon>
        <taxon>Eurotiomycetidae</taxon>
        <taxon>Eurotiales</taxon>
        <taxon>Aspergillaceae</taxon>
        <taxon>Aspergillus</taxon>
        <taxon>Aspergillus subgen. Circumdati</taxon>
    </lineage>
</organism>
<feature type="compositionally biased region" description="Basic and acidic residues" evidence="1">
    <location>
        <begin position="67"/>
        <end position="79"/>
    </location>
</feature>
<reference evidence="2" key="1">
    <citation type="submission" date="2025-02" db="EMBL/GenBank/DDBJ databases">
        <authorList>
            <consortium name="NCBI Genome Project"/>
        </authorList>
    </citation>
    <scope>NUCLEOTIDE SEQUENCE</scope>
</reference>
<feature type="compositionally biased region" description="Polar residues" evidence="1">
    <location>
        <begin position="8"/>
        <end position="17"/>
    </location>
</feature>
<dbReference type="GeneID" id="84592664"/>
<dbReference type="KEGG" id="ang:An12g08140"/>
<reference evidence="2" key="2">
    <citation type="submission" date="2025-08" db="UniProtKB">
        <authorList>
            <consortium name="RefSeq"/>
        </authorList>
    </citation>
    <scope>IDENTIFICATION</scope>
</reference>
<accession>A0AAJ8DZJ4</accession>
<protein>
    <submittedName>
        <fullName evidence="2">Uncharacterized protein</fullName>
    </submittedName>
</protein>
<evidence type="ECO:0000256" key="1">
    <source>
        <dbReference type="SAM" id="MobiDB-lite"/>
    </source>
</evidence>
<evidence type="ECO:0000313" key="2">
    <source>
        <dbReference type="RefSeq" id="XP_059601908.1"/>
    </source>
</evidence>
<feature type="region of interest" description="Disordered" evidence="1">
    <location>
        <begin position="66"/>
        <end position="95"/>
    </location>
</feature>
<proteinExistence type="predicted"/>
<dbReference type="VEuPathDB" id="FungiDB:An12g08140"/>
<gene>
    <name evidence="2" type="ORF">An12g08140</name>
</gene>
<feature type="region of interest" description="Disordered" evidence="1">
    <location>
        <begin position="203"/>
        <end position="270"/>
    </location>
</feature>